<dbReference type="RefSeq" id="WP_233372032.1">
    <property type="nucleotide sequence ID" value="NZ_JAJTWU010000004.1"/>
</dbReference>
<organism evidence="3 4">
    <name type="scientific">Pelomonas cellulosilytica</name>
    <dbReference type="NCBI Taxonomy" id="2906762"/>
    <lineage>
        <taxon>Bacteria</taxon>
        <taxon>Pseudomonadati</taxon>
        <taxon>Pseudomonadota</taxon>
        <taxon>Betaproteobacteria</taxon>
        <taxon>Burkholderiales</taxon>
        <taxon>Sphaerotilaceae</taxon>
        <taxon>Roseateles</taxon>
    </lineage>
</organism>
<keyword evidence="1" id="KW-0472">Membrane</keyword>
<protein>
    <recommendedName>
        <fullName evidence="5">Phage-related membrane protein</fullName>
    </recommendedName>
</protein>
<proteinExistence type="predicted"/>
<evidence type="ECO:0000256" key="2">
    <source>
        <dbReference type="SAM" id="SignalP"/>
    </source>
</evidence>
<keyword evidence="2" id="KW-0732">Signal</keyword>
<accession>A0ABS8XUP2</accession>
<name>A0ABS8XUP2_9BURK</name>
<evidence type="ECO:0000313" key="4">
    <source>
        <dbReference type="Proteomes" id="UP001200741"/>
    </source>
</evidence>
<reference evidence="3 4" key="1">
    <citation type="submission" date="2021-12" db="EMBL/GenBank/DDBJ databases">
        <title>Genome seq of P8.</title>
        <authorList>
            <person name="Seo T."/>
        </authorList>
    </citation>
    <scope>NUCLEOTIDE SEQUENCE [LARGE SCALE GENOMIC DNA]</scope>
    <source>
        <strain evidence="3 4">P8</strain>
    </source>
</reference>
<keyword evidence="1" id="KW-1133">Transmembrane helix</keyword>
<sequence length="70" mass="6870">MNKHVLRGLAAVGVLASSAAARADGLDFSGITGAVGLGAVSTAVLAIAALLAVPKVAMLGARMVLRMIGR</sequence>
<evidence type="ECO:0008006" key="5">
    <source>
        <dbReference type="Google" id="ProtNLM"/>
    </source>
</evidence>
<keyword evidence="1" id="KW-0812">Transmembrane</keyword>
<evidence type="ECO:0000313" key="3">
    <source>
        <dbReference type="EMBL" id="MCE4555010.1"/>
    </source>
</evidence>
<dbReference type="EMBL" id="JAJTWU010000004">
    <property type="protein sequence ID" value="MCE4555010.1"/>
    <property type="molecule type" value="Genomic_DNA"/>
</dbReference>
<dbReference type="Proteomes" id="UP001200741">
    <property type="component" value="Unassembled WGS sequence"/>
</dbReference>
<gene>
    <name evidence="3" type="ORF">LXT13_11295</name>
</gene>
<feature type="chain" id="PRO_5045247579" description="Phage-related membrane protein" evidence="2">
    <location>
        <begin position="24"/>
        <end position="70"/>
    </location>
</feature>
<feature type="signal peptide" evidence="2">
    <location>
        <begin position="1"/>
        <end position="23"/>
    </location>
</feature>
<comment type="caution">
    <text evidence="3">The sequence shown here is derived from an EMBL/GenBank/DDBJ whole genome shotgun (WGS) entry which is preliminary data.</text>
</comment>
<evidence type="ECO:0000256" key="1">
    <source>
        <dbReference type="SAM" id="Phobius"/>
    </source>
</evidence>
<keyword evidence="4" id="KW-1185">Reference proteome</keyword>
<feature type="transmembrane region" description="Helical" evidence="1">
    <location>
        <begin position="33"/>
        <end position="53"/>
    </location>
</feature>